<dbReference type="InterPro" id="IPR013324">
    <property type="entry name" value="RNA_pol_sigma_r3/r4-like"/>
</dbReference>
<dbReference type="Gene3D" id="1.10.10.10">
    <property type="entry name" value="Winged helix-like DNA-binding domain superfamily/Winged helix DNA-binding domain"/>
    <property type="match status" value="1"/>
</dbReference>
<accession>A0ABS1NE07</accession>
<name>A0ABS1NE07_9ACTN</name>
<keyword evidence="7" id="KW-1185">Reference proteome</keyword>
<feature type="domain" description="RNA polymerase sigma factor 70 region 4 type 2" evidence="5">
    <location>
        <begin position="3"/>
        <end position="53"/>
    </location>
</feature>
<evidence type="ECO:0000256" key="3">
    <source>
        <dbReference type="ARBA" id="ARBA00023082"/>
    </source>
</evidence>
<dbReference type="SUPFAM" id="SSF88659">
    <property type="entry name" value="Sigma3 and sigma4 domains of RNA polymerase sigma factors"/>
    <property type="match status" value="1"/>
</dbReference>
<dbReference type="InterPro" id="IPR036388">
    <property type="entry name" value="WH-like_DNA-bd_sf"/>
</dbReference>
<dbReference type="InterPro" id="IPR013249">
    <property type="entry name" value="RNA_pol_sigma70_r4_t2"/>
</dbReference>
<evidence type="ECO:0000259" key="5">
    <source>
        <dbReference type="Pfam" id="PF08281"/>
    </source>
</evidence>
<sequence length="64" mass="7105">MVVAEALAGLPATHREAIVESYVAGRTTRQAAAVLGLPHETVNSRVYHGLWELKRILQEQGWPR</sequence>
<gene>
    <name evidence="6" type="ORF">JK363_16900</name>
</gene>
<dbReference type="Pfam" id="PF08281">
    <property type="entry name" value="Sigma70_r4_2"/>
    <property type="match status" value="1"/>
</dbReference>
<evidence type="ECO:0000256" key="1">
    <source>
        <dbReference type="ARBA" id="ARBA00010641"/>
    </source>
</evidence>
<evidence type="ECO:0000313" key="6">
    <source>
        <dbReference type="EMBL" id="MBL1098316.1"/>
    </source>
</evidence>
<dbReference type="Proteomes" id="UP000634229">
    <property type="component" value="Unassembled WGS sequence"/>
</dbReference>
<keyword evidence="3" id="KW-0731">Sigma factor</keyword>
<protein>
    <recommendedName>
        <fullName evidence="5">RNA polymerase sigma factor 70 region 4 type 2 domain-containing protein</fullName>
    </recommendedName>
</protein>
<reference evidence="6 7" key="1">
    <citation type="submission" date="2021-01" db="EMBL/GenBank/DDBJ databases">
        <title>WGS of actinomycetes isolated from Thailand.</title>
        <authorList>
            <person name="Thawai C."/>
        </authorList>
    </citation>
    <scope>NUCLEOTIDE SEQUENCE [LARGE SCALE GENOMIC DNA]</scope>
    <source>
        <strain evidence="6 7">CA1R205</strain>
    </source>
</reference>
<evidence type="ECO:0000256" key="4">
    <source>
        <dbReference type="ARBA" id="ARBA00023163"/>
    </source>
</evidence>
<evidence type="ECO:0000256" key="2">
    <source>
        <dbReference type="ARBA" id="ARBA00023015"/>
    </source>
</evidence>
<comment type="caution">
    <text evidence="6">The sequence shown here is derived from an EMBL/GenBank/DDBJ whole genome shotgun (WGS) entry which is preliminary data.</text>
</comment>
<dbReference type="RefSeq" id="WP_201875744.1">
    <property type="nucleotide sequence ID" value="NZ_JAERRF010000009.1"/>
</dbReference>
<evidence type="ECO:0000313" key="7">
    <source>
        <dbReference type="Proteomes" id="UP000634229"/>
    </source>
</evidence>
<keyword evidence="4" id="KW-0804">Transcription</keyword>
<keyword evidence="2" id="KW-0805">Transcription regulation</keyword>
<organism evidence="6 7">
    <name type="scientific">Streptomyces coffeae</name>
    <dbReference type="NCBI Taxonomy" id="621382"/>
    <lineage>
        <taxon>Bacteria</taxon>
        <taxon>Bacillati</taxon>
        <taxon>Actinomycetota</taxon>
        <taxon>Actinomycetes</taxon>
        <taxon>Kitasatosporales</taxon>
        <taxon>Streptomycetaceae</taxon>
        <taxon>Streptomyces</taxon>
    </lineage>
</organism>
<dbReference type="EMBL" id="JAERRF010000009">
    <property type="protein sequence ID" value="MBL1098316.1"/>
    <property type="molecule type" value="Genomic_DNA"/>
</dbReference>
<proteinExistence type="inferred from homology"/>
<comment type="similarity">
    <text evidence="1">Belongs to the sigma-70 factor family. ECF subfamily.</text>
</comment>